<dbReference type="WBParaSite" id="HNAJ_0000333401-mRNA-1">
    <property type="protein sequence ID" value="HNAJ_0000333401-mRNA-1"/>
    <property type="gene ID" value="HNAJ_0000333401"/>
</dbReference>
<evidence type="ECO:0000313" key="1">
    <source>
        <dbReference type="EMBL" id="VDN99192.1"/>
    </source>
</evidence>
<keyword evidence="2" id="KW-1185">Reference proteome</keyword>
<proteinExistence type="predicted"/>
<evidence type="ECO:0000313" key="3">
    <source>
        <dbReference type="WBParaSite" id="HNAJ_0000333401-mRNA-1"/>
    </source>
</evidence>
<reference evidence="1 2" key="2">
    <citation type="submission" date="2018-11" db="EMBL/GenBank/DDBJ databases">
        <authorList>
            <consortium name="Pathogen Informatics"/>
        </authorList>
    </citation>
    <scope>NUCLEOTIDE SEQUENCE [LARGE SCALE GENOMIC DNA]</scope>
</reference>
<reference evidence="3" key="1">
    <citation type="submission" date="2017-02" db="UniProtKB">
        <authorList>
            <consortium name="WormBaseParasite"/>
        </authorList>
    </citation>
    <scope>IDENTIFICATION</scope>
</reference>
<sequence>MALILGQSAMSESATAHCFYLVRVLSSLHLEVWDSPLIKVFIVWKDIGRYCVSKLIAFNATVTRNPLCEISLPDFIESVSMVSLGFGPILLRNPG</sequence>
<organism evidence="3">
    <name type="scientific">Rodentolepis nana</name>
    <name type="common">Dwarf tapeworm</name>
    <name type="synonym">Hymenolepis nana</name>
    <dbReference type="NCBI Taxonomy" id="102285"/>
    <lineage>
        <taxon>Eukaryota</taxon>
        <taxon>Metazoa</taxon>
        <taxon>Spiralia</taxon>
        <taxon>Lophotrochozoa</taxon>
        <taxon>Platyhelminthes</taxon>
        <taxon>Cestoda</taxon>
        <taxon>Eucestoda</taxon>
        <taxon>Cyclophyllidea</taxon>
        <taxon>Hymenolepididae</taxon>
        <taxon>Rodentolepis</taxon>
    </lineage>
</organism>
<dbReference type="EMBL" id="UZAE01001914">
    <property type="protein sequence ID" value="VDN99192.1"/>
    <property type="molecule type" value="Genomic_DNA"/>
</dbReference>
<dbReference type="Proteomes" id="UP000278807">
    <property type="component" value="Unassembled WGS sequence"/>
</dbReference>
<evidence type="ECO:0000313" key="2">
    <source>
        <dbReference type="Proteomes" id="UP000278807"/>
    </source>
</evidence>
<accession>A0A0R3T8E6</accession>
<name>A0A0R3T8E6_RODNA</name>
<protein>
    <submittedName>
        <fullName evidence="3">Secreted protein</fullName>
    </submittedName>
</protein>
<dbReference type="AlphaFoldDB" id="A0A0R3T8E6"/>
<gene>
    <name evidence="1" type="ORF">HNAJ_LOCUS3333</name>
</gene>